<feature type="domain" description="RagB/SusD" evidence="7">
    <location>
        <begin position="317"/>
        <end position="409"/>
    </location>
</feature>
<evidence type="ECO:0000259" key="7">
    <source>
        <dbReference type="Pfam" id="PF07980"/>
    </source>
</evidence>
<comment type="similarity">
    <text evidence="2">Belongs to the SusD family.</text>
</comment>
<keyword evidence="10" id="KW-1185">Reference proteome</keyword>
<keyword evidence="5" id="KW-0998">Cell outer membrane</keyword>
<evidence type="ECO:0000256" key="5">
    <source>
        <dbReference type="ARBA" id="ARBA00023237"/>
    </source>
</evidence>
<evidence type="ECO:0000259" key="8">
    <source>
        <dbReference type="Pfam" id="PF14322"/>
    </source>
</evidence>
<feature type="chain" id="PRO_5047213973" evidence="6">
    <location>
        <begin position="23"/>
        <end position="448"/>
    </location>
</feature>
<feature type="signal peptide" evidence="6">
    <location>
        <begin position="1"/>
        <end position="22"/>
    </location>
</feature>
<evidence type="ECO:0000313" key="10">
    <source>
        <dbReference type="Proteomes" id="UP001179363"/>
    </source>
</evidence>
<keyword evidence="3 6" id="KW-0732">Signal</keyword>
<sequence length="448" mass="49714">MKKYFIYSLILLLTVSCELTDAIDQDPPDNLVPGNVIKNEEDAQALLNGVYGQIVSYTTAHYYMYSETIPSAMIGTMSSAGGGSANSEFAENDLSIDNSNVNSFWKIIYSVVDAANNSIALTAELPASEISETTRNEIIGEAHFLRAMGTFDLLRYFGQFYDASSSLGIILRTEPVNFISRDKARNTVAESYSQILSDLDFAIANAPDFNVNYRASKVAALALKARVLLYKGDYAEAASIADQVINSGSRNLEGTFEDTFDKGLSSSEIILQTYRDENSDSDQNNRKRFYLGRAGTTWFANLMNEDPRQAFTYSGTTVLKVNNSTTYRPTYFIRLAEMYLIKSEALARSGATLEESKAPLDVIRMRAGLEMSAAESLPELMDDIFEEYIKELAFENGSDWFAAIRFDKAMELKSTITSVNQYILPIPLTEIEGNQLLGPGDQNPGYNF</sequence>
<gene>
    <name evidence="9" type="ORF">L1I30_11105</name>
</gene>
<dbReference type="InterPro" id="IPR011990">
    <property type="entry name" value="TPR-like_helical_dom_sf"/>
</dbReference>
<dbReference type="SUPFAM" id="SSF48452">
    <property type="entry name" value="TPR-like"/>
    <property type="match status" value="1"/>
</dbReference>
<evidence type="ECO:0000256" key="3">
    <source>
        <dbReference type="ARBA" id="ARBA00022729"/>
    </source>
</evidence>
<dbReference type="Pfam" id="PF07980">
    <property type="entry name" value="SusD_RagB"/>
    <property type="match status" value="1"/>
</dbReference>
<dbReference type="Proteomes" id="UP001179363">
    <property type="component" value="Unassembled WGS sequence"/>
</dbReference>
<evidence type="ECO:0000256" key="4">
    <source>
        <dbReference type="ARBA" id="ARBA00023136"/>
    </source>
</evidence>
<evidence type="ECO:0000256" key="1">
    <source>
        <dbReference type="ARBA" id="ARBA00004442"/>
    </source>
</evidence>
<dbReference type="Gene3D" id="1.25.40.390">
    <property type="match status" value="1"/>
</dbReference>
<feature type="domain" description="SusD-like N-terminal" evidence="8">
    <location>
        <begin position="41"/>
        <end position="229"/>
    </location>
</feature>
<keyword evidence="4" id="KW-0472">Membrane</keyword>
<dbReference type="EMBL" id="JAKGTH010000010">
    <property type="protein sequence ID" value="MCF4102216.1"/>
    <property type="molecule type" value="Genomic_DNA"/>
</dbReference>
<dbReference type="PROSITE" id="PS51257">
    <property type="entry name" value="PROKAR_LIPOPROTEIN"/>
    <property type="match status" value="1"/>
</dbReference>
<proteinExistence type="inferred from homology"/>
<reference evidence="9" key="1">
    <citation type="submission" date="2022-01" db="EMBL/GenBank/DDBJ databases">
        <title>Gillisia lutea sp. nov., isolated from marine plastic residues from the Malvarosa beach (Valencia, Spain).</title>
        <authorList>
            <person name="Vidal-Verdu A."/>
            <person name="Molina-Menor E."/>
            <person name="Satari L."/>
            <person name="Pascual J."/>
            <person name="Pereto J."/>
            <person name="Porcar M."/>
        </authorList>
    </citation>
    <scope>NUCLEOTIDE SEQUENCE</scope>
    <source>
        <strain evidence="9">M10.2A</strain>
    </source>
</reference>
<protein>
    <submittedName>
        <fullName evidence="9">RagB/SusD family nutrient uptake outer membrane protein</fullName>
    </submittedName>
</protein>
<evidence type="ECO:0000313" key="9">
    <source>
        <dbReference type="EMBL" id="MCF4102216.1"/>
    </source>
</evidence>
<organism evidence="9 10">
    <name type="scientific">Gillisia lutea</name>
    <dbReference type="NCBI Taxonomy" id="2909668"/>
    <lineage>
        <taxon>Bacteria</taxon>
        <taxon>Pseudomonadati</taxon>
        <taxon>Bacteroidota</taxon>
        <taxon>Flavobacteriia</taxon>
        <taxon>Flavobacteriales</taxon>
        <taxon>Flavobacteriaceae</taxon>
        <taxon>Gillisia</taxon>
    </lineage>
</organism>
<name>A0ABS9EH86_9FLAO</name>
<dbReference type="RefSeq" id="WP_236134366.1">
    <property type="nucleotide sequence ID" value="NZ_JAKGTH010000010.1"/>
</dbReference>
<dbReference type="CDD" id="cd08977">
    <property type="entry name" value="SusD"/>
    <property type="match status" value="1"/>
</dbReference>
<evidence type="ECO:0000256" key="2">
    <source>
        <dbReference type="ARBA" id="ARBA00006275"/>
    </source>
</evidence>
<evidence type="ECO:0000256" key="6">
    <source>
        <dbReference type="SAM" id="SignalP"/>
    </source>
</evidence>
<dbReference type="Pfam" id="PF14322">
    <property type="entry name" value="SusD-like_3"/>
    <property type="match status" value="1"/>
</dbReference>
<comment type="caution">
    <text evidence="9">The sequence shown here is derived from an EMBL/GenBank/DDBJ whole genome shotgun (WGS) entry which is preliminary data.</text>
</comment>
<accession>A0ABS9EH86</accession>
<dbReference type="InterPro" id="IPR012944">
    <property type="entry name" value="SusD_RagB_dom"/>
</dbReference>
<comment type="subcellular location">
    <subcellularLocation>
        <location evidence="1">Cell outer membrane</location>
    </subcellularLocation>
</comment>
<dbReference type="InterPro" id="IPR033985">
    <property type="entry name" value="SusD-like_N"/>
</dbReference>